<accession>A0A554WTI5</accession>
<dbReference type="RefSeq" id="WP_143893452.1">
    <property type="nucleotide sequence ID" value="NZ_VJND01000002.1"/>
</dbReference>
<keyword evidence="2" id="KW-1185">Reference proteome</keyword>
<organism evidence="1 2">
    <name type="scientific">Tepidimonas sediminis</name>
    <dbReference type="NCBI Taxonomy" id="2588941"/>
    <lineage>
        <taxon>Bacteria</taxon>
        <taxon>Pseudomonadati</taxon>
        <taxon>Pseudomonadota</taxon>
        <taxon>Betaproteobacteria</taxon>
        <taxon>Burkholderiales</taxon>
        <taxon>Tepidimonas</taxon>
    </lineage>
</organism>
<reference evidence="1 2" key="1">
    <citation type="submission" date="2019-07" db="EMBL/GenBank/DDBJ databases">
        <title>Tepidimonas sediminis YIM 72259 draft genome.</title>
        <authorList>
            <person name="Da Costa M.S."/>
            <person name="Froufe H.J.C."/>
            <person name="Egas C."/>
            <person name="Albuquerque L."/>
        </authorList>
    </citation>
    <scope>NUCLEOTIDE SEQUENCE [LARGE SCALE GENOMIC DNA]</scope>
    <source>
        <strain evidence="1 2">YIM 72259</strain>
    </source>
</reference>
<comment type="caution">
    <text evidence="1">The sequence shown here is derived from an EMBL/GenBank/DDBJ whole genome shotgun (WGS) entry which is preliminary data.</text>
</comment>
<dbReference type="AlphaFoldDB" id="A0A554WTI5"/>
<evidence type="ECO:0000313" key="2">
    <source>
        <dbReference type="Proteomes" id="UP000320225"/>
    </source>
</evidence>
<dbReference type="EMBL" id="VJND01000002">
    <property type="protein sequence ID" value="TSE26879.1"/>
    <property type="molecule type" value="Genomic_DNA"/>
</dbReference>
<dbReference type="Proteomes" id="UP000320225">
    <property type="component" value="Unassembled WGS sequence"/>
</dbReference>
<gene>
    <name evidence="1" type="ORF">Tsedi_00588</name>
</gene>
<sequence>MLDARRLAHDQAAGLAAWGLQPPLRVVALIEVGEAAAALARRLAAGCARLGLEAVGVEGPPSLWHDAPPADVWLWCAEAQVLARWWPGDGARPLVPLLAQPEAIVGAYRALKLLRQHALAPAVVALARQPGEEPALAAALSALRRTCAQHLSWQPVAWTLGYHDACHPCGDAAADDAVVTRVLEVAWLLEGEPMQRRPMATC</sequence>
<proteinExistence type="predicted"/>
<name>A0A554WTI5_9BURK</name>
<evidence type="ECO:0000313" key="1">
    <source>
        <dbReference type="EMBL" id="TSE26879.1"/>
    </source>
</evidence>
<protein>
    <submittedName>
        <fullName evidence="1">Uncharacterized protein</fullName>
    </submittedName>
</protein>
<dbReference type="OrthoDB" id="9153081at2"/>